<feature type="domain" description="Glycosyl hydrolase family 98 putative carbohydrate-binding module" evidence="3">
    <location>
        <begin position="389"/>
        <end position="532"/>
    </location>
</feature>
<proteinExistence type="predicted"/>
<dbReference type="Pfam" id="PF13646">
    <property type="entry name" value="HEAT_2"/>
    <property type="match status" value="1"/>
</dbReference>
<evidence type="ECO:0000259" key="3">
    <source>
        <dbReference type="SMART" id="SM00776"/>
    </source>
</evidence>
<dbReference type="InterPro" id="IPR013222">
    <property type="entry name" value="Glyco_hyd_98_carb-bd"/>
</dbReference>
<dbReference type="InterPro" id="IPR055557">
    <property type="entry name" value="DUF7133"/>
</dbReference>
<dbReference type="Gene3D" id="3.40.50.880">
    <property type="match status" value="1"/>
</dbReference>
<dbReference type="KEGG" id="lcre:Pla8534_66060"/>
<dbReference type="SMART" id="SM00776">
    <property type="entry name" value="NPCBM"/>
    <property type="match status" value="1"/>
</dbReference>
<dbReference type="Pfam" id="PF23500">
    <property type="entry name" value="DUF7133"/>
    <property type="match status" value="1"/>
</dbReference>
<dbReference type="InterPro" id="IPR011041">
    <property type="entry name" value="Quinoprot_gluc/sorb_DH_b-prop"/>
</dbReference>
<dbReference type="Gene3D" id="2.60.120.1060">
    <property type="entry name" value="NPCBM/NEW2 domain"/>
    <property type="match status" value="2"/>
</dbReference>
<dbReference type="InterPro" id="IPR038637">
    <property type="entry name" value="NPCBM_sf"/>
</dbReference>
<dbReference type="SUPFAM" id="SSF49785">
    <property type="entry name" value="Galactose-binding domain-like"/>
    <property type="match status" value="2"/>
</dbReference>
<dbReference type="Gene3D" id="2.120.10.30">
    <property type="entry name" value="TolB, C-terminal domain"/>
    <property type="match status" value="1"/>
</dbReference>
<reference evidence="4 5" key="1">
    <citation type="submission" date="2019-02" db="EMBL/GenBank/DDBJ databases">
        <title>Deep-cultivation of Planctomycetes and their phenomic and genomic characterization uncovers novel biology.</title>
        <authorList>
            <person name="Wiegand S."/>
            <person name="Jogler M."/>
            <person name="Boedeker C."/>
            <person name="Pinto D."/>
            <person name="Vollmers J."/>
            <person name="Rivas-Marin E."/>
            <person name="Kohn T."/>
            <person name="Peeters S.H."/>
            <person name="Heuer A."/>
            <person name="Rast P."/>
            <person name="Oberbeckmann S."/>
            <person name="Bunk B."/>
            <person name="Jeske O."/>
            <person name="Meyerdierks A."/>
            <person name="Storesund J.E."/>
            <person name="Kallscheuer N."/>
            <person name="Luecker S."/>
            <person name="Lage O.M."/>
            <person name="Pohl T."/>
            <person name="Merkel B.J."/>
            <person name="Hornburger P."/>
            <person name="Mueller R.-W."/>
            <person name="Bruemmer F."/>
            <person name="Labrenz M."/>
            <person name="Spormann A.M."/>
            <person name="Op den Camp H."/>
            <person name="Overmann J."/>
            <person name="Amann R."/>
            <person name="Jetten M.S.M."/>
            <person name="Mascher T."/>
            <person name="Medema M.H."/>
            <person name="Devos D.P."/>
            <person name="Kaster A.-K."/>
            <person name="Ovreas L."/>
            <person name="Rohde M."/>
            <person name="Galperin M.Y."/>
            <person name="Jogler C."/>
        </authorList>
    </citation>
    <scope>NUCLEOTIDE SEQUENCE [LARGE SCALE GENOMIC DNA]</scope>
    <source>
        <strain evidence="4 5">Pla85_3_4</strain>
    </source>
</reference>
<dbReference type="InterPro" id="IPR016024">
    <property type="entry name" value="ARM-type_fold"/>
</dbReference>
<dbReference type="SUPFAM" id="SSF52317">
    <property type="entry name" value="Class I glutamine amidotransferase-like"/>
    <property type="match status" value="1"/>
</dbReference>
<dbReference type="InterPro" id="IPR011989">
    <property type="entry name" value="ARM-like"/>
</dbReference>
<accession>A0A518E3W3</accession>
<evidence type="ECO:0000313" key="5">
    <source>
        <dbReference type="Proteomes" id="UP000317648"/>
    </source>
</evidence>
<feature type="compositionally biased region" description="Basic and acidic residues" evidence="1">
    <location>
        <begin position="297"/>
        <end position="307"/>
    </location>
</feature>
<keyword evidence="5" id="KW-1185">Reference proteome</keyword>
<dbReference type="PANTHER" id="PTHR33546">
    <property type="entry name" value="LARGE, MULTIFUNCTIONAL SECRETED PROTEIN-RELATED"/>
    <property type="match status" value="1"/>
</dbReference>
<dbReference type="PANTHER" id="PTHR33546:SF1">
    <property type="entry name" value="LARGE, MULTIFUNCTIONAL SECRETED PROTEIN"/>
    <property type="match status" value="1"/>
</dbReference>
<dbReference type="Gene3D" id="1.25.10.10">
    <property type="entry name" value="Leucine-rich Repeat Variant"/>
    <property type="match status" value="1"/>
</dbReference>
<name>A0A518E3W3_9BACT</name>
<feature type="chain" id="PRO_5021866587" evidence="2">
    <location>
        <begin position="26"/>
        <end position="1120"/>
    </location>
</feature>
<evidence type="ECO:0000256" key="2">
    <source>
        <dbReference type="SAM" id="SignalP"/>
    </source>
</evidence>
<organism evidence="4 5">
    <name type="scientific">Lignipirellula cremea</name>
    <dbReference type="NCBI Taxonomy" id="2528010"/>
    <lineage>
        <taxon>Bacteria</taxon>
        <taxon>Pseudomonadati</taxon>
        <taxon>Planctomycetota</taxon>
        <taxon>Planctomycetia</taxon>
        <taxon>Pirellulales</taxon>
        <taxon>Pirellulaceae</taxon>
        <taxon>Lignipirellula</taxon>
    </lineage>
</organism>
<dbReference type="InterPro" id="IPR029010">
    <property type="entry name" value="ThuA-like"/>
</dbReference>
<keyword evidence="2" id="KW-0732">Signal</keyword>
<dbReference type="Pfam" id="PF08305">
    <property type="entry name" value="NPCBM"/>
    <property type="match status" value="2"/>
</dbReference>
<dbReference type="AlphaFoldDB" id="A0A518E3W3"/>
<feature type="signal peptide" evidence="2">
    <location>
        <begin position="1"/>
        <end position="25"/>
    </location>
</feature>
<dbReference type="InterPro" id="IPR029062">
    <property type="entry name" value="Class_I_gatase-like"/>
</dbReference>
<dbReference type="NCBIfam" id="TIGR02604">
    <property type="entry name" value="Piru_Ver_Nterm"/>
    <property type="match status" value="1"/>
</dbReference>
<feature type="compositionally biased region" description="Low complexity" evidence="1">
    <location>
        <begin position="319"/>
        <end position="329"/>
    </location>
</feature>
<dbReference type="EMBL" id="CP036433">
    <property type="protein sequence ID" value="QDU98733.1"/>
    <property type="molecule type" value="Genomic_DNA"/>
</dbReference>
<dbReference type="InterPro" id="IPR013428">
    <property type="entry name" value="Membrane-bound_put_N"/>
</dbReference>
<dbReference type="Pfam" id="PF06283">
    <property type="entry name" value="ThuA"/>
    <property type="match status" value="1"/>
</dbReference>
<dbReference type="InterPro" id="IPR008979">
    <property type="entry name" value="Galactose-bd-like_sf"/>
</dbReference>
<dbReference type="InterPro" id="IPR011042">
    <property type="entry name" value="6-blade_b-propeller_TolB-like"/>
</dbReference>
<dbReference type="Proteomes" id="UP000317648">
    <property type="component" value="Chromosome"/>
</dbReference>
<dbReference type="SUPFAM" id="SSF48371">
    <property type="entry name" value="ARM repeat"/>
    <property type="match status" value="1"/>
</dbReference>
<dbReference type="RefSeq" id="WP_197442766.1">
    <property type="nucleotide sequence ID" value="NZ_CP036433.1"/>
</dbReference>
<gene>
    <name evidence="4" type="ORF">Pla8534_66060</name>
</gene>
<evidence type="ECO:0000313" key="4">
    <source>
        <dbReference type="EMBL" id="QDU98733.1"/>
    </source>
</evidence>
<dbReference type="SUPFAM" id="SSF50952">
    <property type="entry name" value="Soluble quinoprotein glucose dehydrogenase"/>
    <property type="match status" value="1"/>
</dbReference>
<sequence precursor="true">MKLRLLLTVALSVMLSGLWSAPARAAAGEKKVVFVAGKKSHGYGSHEHYAGSVLLAQALEKAMPNFKTVVTRDGWPQDASVLEGADVVVMYADGGGGHPVNAHLAELDALAEKGVGVVCLHYGVEVPTGPSGEHFLKWIGGYFEANWSVNPHWTASFQEFPEHPTTQGVKPFAINDEWYYHMRFRDNMEGVTPILTDLPGADTLRRPDGAHSGNPAVREAVLKRKERQHVAWASERKNGQRGFGFTGGHFHWNWGDDNFRKVVLNAIVWAAHGEVPKNGVESRRLTVVDLEENQDEEQPKNFDRSAIEKQLNPSTDKQSSAAPRASSPAMGAEKPVYASPIITSKTPGQAVAIKADITGAKELYLMVRDAGNGFACDWADWAEPRLVGPQGEKKLTDLKWKAASSGFGDPHVNGNVEGKPLRIAGESVEYGLGVHANSVVAYDLPAGYTQFVARGGLDNGGVDQKTCGDESSVQFLVFTQKPKVVQTAAPAKGGSREPEDAVAGLDVADGLEAHLFASEPALKSLTNLDIDHLGRIWVCEVMNYRHNNGSRPEGDRILVLEDTTGDGLADKQTVFYQGRDIDSALGICVLGDKVIVSASPNVLVFTDSDGDLKPDKKELLFTKTGQAQHDHSAHSFMFGPDGKLYWNFGNTGQGVRDKNGEVVIDVDGHPVLDNGKPYYGGMPFRCNLDGSDFEVLAHNFRNNYEVAVDSFGGLWQSDNDDDGNKAVRINFVMEHGNYGYRDELTGAGWKSNRTNMETEVPLQHWHLNDPGVVPNLLQTGAGSPTGICVYEGDLLPAVFQNQVIHCDAGPNVVRAYPVKPDGAGYSAEIVNVLHGARDNWFRPADVCVAPDGSLFVTDWYDPGVGGHRQGDLDRGRLFRIAPPGVKYTTPKFDFQTAEGAAEALRNPNLEVRYLAWTALHGMGEKAEPALLKMAGDSDPRMRARAIWLLGKIAGREQKTVDQAAADKDPNVRMTAIRLARQNGADLLGLVKSLVKDPSPQVRRELAIALRGNDDSAMPGLWAELAQQHDGKDRWYLEALGIGAEGQWDACLAAWLKATGDKWDTPAGRDIIWRSRSEQTPAYLAKIIKSQPEAEQSRYFRAFDYFQGPAKDAALNSILGL</sequence>
<feature type="region of interest" description="Disordered" evidence="1">
    <location>
        <begin position="290"/>
        <end position="332"/>
    </location>
</feature>
<protein>
    <submittedName>
        <fullName evidence="4">NPCBM/NEW2 domain protein</fullName>
    </submittedName>
</protein>
<evidence type="ECO:0000256" key="1">
    <source>
        <dbReference type="SAM" id="MobiDB-lite"/>
    </source>
</evidence>